<evidence type="ECO:0000256" key="1">
    <source>
        <dbReference type="SAM" id="Phobius"/>
    </source>
</evidence>
<proteinExistence type="predicted"/>
<name>A0A6C0BU04_9ZZZZ</name>
<keyword evidence="1" id="KW-0472">Membrane</keyword>
<protein>
    <submittedName>
        <fullName evidence="2">Uncharacterized protein</fullName>
    </submittedName>
</protein>
<reference evidence="2" key="1">
    <citation type="journal article" date="2020" name="Nature">
        <title>Giant virus diversity and host interactions through global metagenomics.</title>
        <authorList>
            <person name="Schulz F."/>
            <person name="Roux S."/>
            <person name="Paez-Espino D."/>
            <person name="Jungbluth S."/>
            <person name="Walsh D.A."/>
            <person name="Denef V.J."/>
            <person name="McMahon K.D."/>
            <person name="Konstantinidis K.T."/>
            <person name="Eloe-Fadrosh E.A."/>
            <person name="Kyrpides N.C."/>
            <person name="Woyke T."/>
        </authorList>
    </citation>
    <scope>NUCLEOTIDE SEQUENCE</scope>
    <source>
        <strain evidence="2">GVMAG-M-3300018868-6</strain>
    </source>
</reference>
<keyword evidence="1" id="KW-0812">Transmembrane</keyword>
<feature type="transmembrane region" description="Helical" evidence="1">
    <location>
        <begin position="6"/>
        <end position="24"/>
    </location>
</feature>
<dbReference type="AlphaFoldDB" id="A0A6C0BU04"/>
<accession>A0A6C0BU04</accession>
<evidence type="ECO:0000313" key="2">
    <source>
        <dbReference type="EMBL" id="QHS95560.1"/>
    </source>
</evidence>
<organism evidence="2">
    <name type="scientific">viral metagenome</name>
    <dbReference type="NCBI Taxonomy" id="1070528"/>
    <lineage>
        <taxon>unclassified sequences</taxon>
        <taxon>metagenomes</taxon>
        <taxon>organismal metagenomes</taxon>
    </lineage>
</organism>
<dbReference type="EMBL" id="MN739253">
    <property type="protein sequence ID" value="QHS95560.1"/>
    <property type="molecule type" value="Genomic_DNA"/>
</dbReference>
<keyword evidence="1" id="KW-1133">Transmembrane helix</keyword>
<sequence length="128" mass="14337">MVSHDTFKNIILFSLVVAFLYFLFRDKINIVTEESFSVPDNAKVSVLEKKQSGHLGAMTAANTGIDRALIKSDDEIGILSTCEQNSEGDLVKHCSEIQAYNYQYDTAFDKFLRPTSFDQPTYLKSAGI</sequence>